<evidence type="ECO:0000256" key="6">
    <source>
        <dbReference type="ARBA" id="ARBA00022982"/>
    </source>
</evidence>
<keyword evidence="3" id="KW-0813">Transport</keyword>
<keyword evidence="6" id="KW-0249">Electron transport</keyword>
<dbReference type="PROSITE" id="PS00196">
    <property type="entry name" value="COPPER_BLUE"/>
    <property type="match status" value="1"/>
</dbReference>
<evidence type="ECO:0000256" key="3">
    <source>
        <dbReference type="ARBA" id="ARBA00022448"/>
    </source>
</evidence>
<accession>A0A176WXL8</accession>
<evidence type="ECO:0000256" key="4">
    <source>
        <dbReference type="ARBA" id="ARBA00022723"/>
    </source>
</evidence>
<reference evidence="12 13" key="1">
    <citation type="submission" date="2016-05" db="EMBL/GenBank/DDBJ databases">
        <authorList>
            <person name="Lavstsen T."/>
            <person name="Jespersen J.S."/>
        </authorList>
    </citation>
    <scope>NUCLEOTIDE SEQUENCE [LARGE SCALE GENOMIC DNA]</scope>
    <source>
        <strain evidence="12 13">KCJ1736</strain>
    </source>
</reference>
<feature type="domain" description="Blue (type 1) copper" evidence="11">
    <location>
        <begin position="31"/>
        <end position="113"/>
    </location>
</feature>
<comment type="caution">
    <text evidence="12">The sequence shown here is derived from an EMBL/GenBank/DDBJ whole genome shotgun (WGS) entry which is preliminary data.</text>
</comment>
<dbReference type="InterPro" id="IPR028871">
    <property type="entry name" value="BlueCu_1_BS"/>
</dbReference>
<name>A0A176WXL8_AGRTU</name>
<comment type="cofactor">
    <cofactor evidence="9">
        <name>Cu cation</name>
        <dbReference type="ChEBI" id="CHEBI:23378"/>
    </cofactor>
    <text evidence="9">Binds 1 copper ion per subunit.</text>
</comment>
<comment type="subcellular location">
    <subcellularLocation>
        <location evidence="1">Periplasm</location>
    </subcellularLocation>
</comment>
<proteinExistence type="predicted"/>
<dbReference type="GO" id="GO:0009055">
    <property type="term" value="F:electron transfer activity"/>
    <property type="evidence" value="ECO:0007669"/>
    <property type="project" value="InterPro"/>
</dbReference>
<feature type="binding site" evidence="9">
    <location>
        <position position="107"/>
    </location>
    <ligand>
        <name>Cu cation</name>
        <dbReference type="ChEBI" id="CHEBI:23378"/>
    </ligand>
</feature>
<dbReference type="PRINTS" id="PR00156">
    <property type="entry name" value="COPPERBLUE"/>
</dbReference>
<dbReference type="SUPFAM" id="SSF49503">
    <property type="entry name" value="Cupredoxins"/>
    <property type="match status" value="1"/>
</dbReference>
<dbReference type="Pfam" id="PF00127">
    <property type="entry name" value="Copper-bind"/>
    <property type="match status" value="1"/>
</dbReference>
<dbReference type="InterPro" id="IPR000923">
    <property type="entry name" value="BlueCu_1"/>
</dbReference>
<evidence type="ECO:0000259" key="11">
    <source>
        <dbReference type="Pfam" id="PF00127"/>
    </source>
</evidence>
<evidence type="ECO:0000256" key="7">
    <source>
        <dbReference type="ARBA" id="ARBA00023008"/>
    </source>
</evidence>
<evidence type="ECO:0000256" key="5">
    <source>
        <dbReference type="ARBA" id="ARBA00022764"/>
    </source>
</evidence>
<gene>
    <name evidence="12" type="ORF">A7J57_08180</name>
</gene>
<keyword evidence="5" id="KW-0574">Periplasm</keyword>
<dbReference type="InterPro" id="IPR002386">
    <property type="entry name" value="Amicyanin/Pseudoazurin"/>
</dbReference>
<evidence type="ECO:0000256" key="2">
    <source>
        <dbReference type="ARBA" id="ARBA00016984"/>
    </source>
</evidence>
<dbReference type="CDD" id="cd04218">
    <property type="entry name" value="Pseudoazurin"/>
    <property type="match status" value="1"/>
</dbReference>
<dbReference type="NCBIfam" id="TIGR02375">
    <property type="entry name" value="pseudoazurin"/>
    <property type="match status" value="1"/>
</dbReference>
<evidence type="ECO:0000256" key="1">
    <source>
        <dbReference type="ARBA" id="ARBA00004418"/>
    </source>
</evidence>
<feature type="signal peptide" evidence="10">
    <location>
        <begin position="1"/>
        <end position="23"/>
    </location>
</feature>
<protein>
    <recommendedName>
        <fullName evidence="2 8">Pseudoazurin</fullName>
    </recommendedName>
</protein>
<dbReference type="GO" id="GO:0005507">
    <property type="term" value="F:copper ion binding"/>
    <property type="evidence" value="ECO:0007669"/>
    <property type="project" value="UniProtKB-UniRule"/>
</dbReference>
<feature type="binding site" evidence="9">
    <location>
        <position position="99"/>
    </location>
    <ligand>
        <name>Cu cation</name>
        <dbReference type="ChEBI" id="CHEBI:23378"/>
    </ligand>
</feature>
<dbReference type="PRINTS" id="PR00155">
    <property type="entry name" value="AMICYANIN"/>
</dbReference>
<keyword evidence="10" id="KW-0732">Signal</keyword>
<evidence type="ECO:0000313" key="13">
    <source>
        <dbReference type="Proteomes" id="UP000077098"/>
    </source>
</evidence>
<dbReference type="InterPro" id="IPR012745">
    <property type="entry name" value="Pseudoazurin"/>
</dbReference>
<evidence type="ECO:0000256" key="8">
    <source>
        <dbReference type="NCBIfam" id="TIGR02375"/>
    </source>
</evidence>
<keyword evidence="4 9" id="KW-0479">Metal-binding</keyword>
<dbReference type="GO" id="GO:0042597">
    <property type="term" value="C:periplasmic space"/>
    <property type="evidence" value="ECO:0007669"/>
    <property type="project" value="UniProtKB-SubCell"/>
</dbReference>
<feature type="binding site" evidence="9">
    <location>
        <position position="102"/>
    </location>
    <ligand>
        <name>Cu cation</name>
        <dbReference type="ChEBI" id="CHEBI:23378"/>
    </ligand>
</feature>
<evidence type="ECO:0000256" key="9">
    <source>
        <dbReference type="PIRSR" id="PIRSR602386-1"/>
    </source>
</evidence>
<evidence type="ECO:0000256" key="10">
    <source>
        <dbReference type="SAM" id="SignalP"/>
    </source>
</evidence>
<dbReference type="Proteomes" id="UP000077098">
    <property type="component" value="Unassembled WGS sequence"/>
</dbReference>
<sequence>MSRFLLTLATILAVTLPVATAVAAEHRVLMLNYGKEGGMVFEPSYVKAEPGDTITFVPENSSHYVQSYAVPEGVTPWKSKLDEAFSVTVDQEGVYLYYCPPHLMMAMIGVIQVGKPANLETVRQKAEKLRPKLVMKAERLDAALSQVTPAQ</sequence>
<organism evidence="12 13">
    <name type="scientific">Agrobacterium tumefaciens</name>
    <dbReference type="NCBI Taxonomy" id="358"/>
    <lineage>
        <taxon>Bacteria</taxon>
        <taxon>Pseudomonadati</taxon>
        <taxon>Pseudomonadota</taxon>
        <taxon>Alphaproteobacteria</taxon>
        <taxon>Hyphomicrobiales</taxon>
        <taxon>Rhizobiaceae</taxon>
        <taxon>Rhizobium/Agrobacterium group</taxon>
        <taxon>Agrobacterium</taxon>
        <taxon>Agrobacterium tumefaciens complex</taxon>
    </lineage>
</organism>
<dbReference type="Gene3D" id="2.60.40.420">
    <property type="entry name" value="Cupredoxins - blue copper proteins"/>
    <property type="match status" value="1"/>
</dbReference>
<evidence type="ECO:0000313" key="12">
    <source>
        <dbReference type="EMBL" id="OAE37550.1"/>
    </source>
</evidence>
<dbReference type="InterPro" id="IPR001235">
    <property type="entry name" value="Copper_blue_Plastocyanin"/>
</dbReference>
<feature type="chain" id="PRO_5008052924" description="Pseudoazurin" evidence="10">
    <location>
        <begin position="24"/>
        <end position="151"/>
    </location>
</feature>
<feature type="binding site" evidence="9">
    <location>
        <position position="63"/>
    </location>
    <ligand>
        <name>Cu cation</name>
        <dbReference type="ChEBI" id="CHEBI:23378"/>
    </ligand>
</feature>
<dbReference type="InterPro" id="IPR008972">
    <property type="entry name" value="Cupredoxin"/>
</dbReference>
<keyword evidence="7 9" id="KW-0186">Copper</keyword>
<dbReference type="RefSeq" id="WP_063951231.1">
    <property type="nucleotide sequence ID" value="NZ_CP072308.1"/>
</dbReference>
<dbReference type="EMBL" id="LXPS01000039">
    <property type="protein sequence ID" value="OAE37550.1"/>
    <property type="molecule type" value="Genomic_DNA"/>
</dbReference>
<dbReference type="AlphaFoldDB" id="A0A176WXL8"/>